<dbReference type="EMBL" id="QNBE01000039">
    <property type="protein sequence ID" value="RKX70441.1"/>
    <property type="molecule type" value="Genomic_DNA"/>
</dbReference>
<evidence type="ECO:0000313" key="11">
    <source>
        <dbReference type="EMBL" id="RKX70441.1"/>
    </source>
</evidence>
<comment type="miscellaneous">
    <text evidence="9">The reaction produces a racemic mixture of D-glycero-alpha-D-manno-heptose 7-phosphate and D-glycero-beta-D-manno-heptose 7-phosphate.</text>
</comment>
<comment type="caution">
    <text evidence="11">The sequence shown here is derived from an EMBL/GenBank/DDBJ whole genome shotgun (WGS) entry which is preliminary data.</text>
</comment>
<keyword evidence="8 9" id="KW-0119">Carbohydrate metabolism</keyword>
<evidence type="ECO:0000256" key="3">
    <source>
        <dbReference type="ARBA" id="ARBA00009894"/>
    </source>
</evidence>
<gene>
    <name evidence="9" type="primary">gmhA</name>
    <name evidence="11" type="ORF">DRP53_04940</name>
</gene>
<evidence type="ECO:0000256" key="7">
    <source>
        <dbReference type="ARBA" id="ARBA00023235"/>
    </source>
</evidence>
<keyword evidence="6 9" id="KW-0862">Zinc</keyword>
<dbReference type="AlphaFoldDB" id="A0A660SK76"/>
<dbReference type="GO" id="GO:0097367">
    <property type="term" value="F:carbohydrate derivative binding"/>
    <property type="evidence" value="ECO:0007669"/>
    <property type="project" value="InterPro"/>
</dbReference>
<dbReference type="InterPro" id="IPR050099">
    <property type="entry name" value="SIS_GmhA/DiaA_subfam"/>
</dbReference>
<sequence length="204" mass="22412">MEDGIIEKKIKTAIKESMELKVKILSDMNLVRCIKEVALLIYEVLKRGGKILLCGNGGSAADAQHIAAELSGKFYYDRKPLYAEALHVNTSYLTATANDYSYEDVFSRLIEARGRAGDILIAISTSGCSRNIIKAIETANRMGLITIGFSGSSGGEMKGRCRYLLAIPSDDTPRIQEGHILIGHIICEIVEEKFIRDEATSHIS</sequence>
<comment type="similarity">
    <text evidence="3 9">Belongs to the SIS family. GmhA subfamily.</text>
</comment>
<feature type="binding site" evidence="9">
    <location>
        <position position="69"/>
    </location>
    <ligand>
        <name>Zn(2+)</name>
        <dbReference type="ChEBI" id="CHEBI:29105"/>
    </ligand>
</feature>
<feature type="binding site" evidence="9">
    <location>
        <begin position="124"/>
        <end position="126"/>
    </location>
    <ligand>
        <name>substrate</name>
    </ligand>
</feature>
<evidence type="ECO:0000256" key="9">
    <source>
        <dbReference type="HAMAP-Rule" id="MF_00067"/>
    </source>
</evidence>
<dbReference type="GO" id="GO:0005975">
    <property type="term" value="P:carbohydrate metabolic process"/>
    <property type="evidence" value="ECO:0007669"/>
    <property type="project" value="UniProtKB-UniRule"/>
</dbReference>
<protein>
    <recommendedName>
        <fullName evidence="9">Phosphoheptose isomerase</fullName>
        <ecNumber evidence="9">5.3.1.28</ecNumber>
    </recommendedName>
    <alternativeName>
        <fullName evidence="9">Sedoheptulose 7-phosphate isomerase</fullName>
    </alternativeName>
</protein>
<evidence type="ECO:0000256" key="1">
    <source>
        <dbReference type="ARBA" id="ARBA00000348"/>
    </source>
</evidence>
<dbReference type="GO" id="GO:2001061">
    <property type="term" value="P:D-glycero-D-manno-heptose 7-phosphate biosynthetic process"/>
    <property type="evidence" value="ECO:0007669"/>
    <property type="project" value="UniProtKB-UniPathway"/>
</dbReference>
<feature type="binding site" evidence="9">
    <location>
        <begin position="98"/>
        <end position="99"/>
    </location>
    <ligand>
        <name>substrate</name>
    </ligand>
</feature>
<feature type="binding site" evidence="9">
    <location>
        <position position="176"/>
    </location>
    <ligand>
        <name>substrate</name>
    </ligand>
</feature>
<dbReference type="CDD" id="cd05006">
    <property type="entry name" value="SIS_GmhA"/>
    <property type="match status" value="1"/>
</dbReference>
<comment type="catalytic activity">
    <reaction evidence="1 9">
        <text>2 D-sedoheptulose 7-phosphate = D-glycero-alpha-D-manno-heptose 7-phosphate + D-glycero-beta-D-manno-heptose 7-phosphate</text>
        <dbReference type="Rhea" id="RHEA:27489"/>
        <dbReference type="ChEBI" id="CHEBI:57483"/>
        <dbReference type="ChEBI" id="CHEBI:60203"/>
        <dbReference type="ChEBI" id="CHEBI:60204"/>
        <dbReference type="EC" id="5.3.1.28"/>
    </reaction>
</comment>
<evidence type="ECO:0000256" key="6">
    <source>
        <dbReference type="ARBA" id="ARBA00022833"/>
    </source>
</evidence>
<keyword evidence="7 9" id="KW-0413">Isomerase</keyword>
<dbReference type="GO" id="GO:0005737">
    <property type="term" value="C:cytoplasm"/>
    <property type="evidence" value="ECO:0007669"/>
    <property type="project" value="UniProtKB-SubCell"/>
</dbReference>
<evidence type="ECO:0000259" key="10">
    <source>
        <dbReference type="PROSITE" id="PS51464"/>
    </source>
</evidence>
<dbReference type="EC" id="5.3.1.28" evidence="9"/>
<evidence type="ECO:0000256" key="2">
    <source>
        <dbReference type="ARBA" id="ARBA00004496"/>
    </source>
</evidence>
<dbReference type="PANTHER" id="PTHR30390">
    <property type="entry name" value="SEDOHEPTULOSE 7-PHOSPHATE ISOMERASE / DNAA INITIATOR-ASSOCIATING FACTOR FOR REPLICATION INITIATION"/>
    <property type="match status" value="1"/>
</dbReference>
<feature type="domain" description="SIS" evidence="10">
    <location>
        <begin position="41"/>
        <end position="200"/>
    </location>
</feature>
<comment type="subcellular location">
    <subcellularLocation>
        <location evidence="2 9">Cytoplasm</location>
    </subcellularLocation>
</comment>
<dbReference type="PROSITE" id="PS51464">
    <property type="entry name" value="SIS"/>
    <property type="match status" value="1"/>
</dbReference>
<feature type="binding site" evidence="9">
    <location>
        <position position="69"/>
    </location>
    <ligand>
        <name>substrate</name>
    </ligand>
</feature>
<dbReference type="Gene3D" id="3.40.50.10490">
    <property type="entry name" value="Glucose-6-phosphate isomerase like protein, domain 1"/>
    <property type="match status" value="1"/>
</dbReference>
<evidence type="ECO:0000256" key="4">
    <source>
        <dbReference type="ARBA" id="ARBA00022490"/>
    </source>
</evidence>
<dbReference type="SUPFAM" id="SSF53697">
    <property type="entry name" value="SIS domain"/>
    <property type="match status" value="1"/>
</dbReference>
<feature type="binding site" evidence="9">
    <location>
        <position position="129"/>
    </location>
    <ligand>
        <name>substrate</name>
    </ligand>
</feature>
<comment type="pathway">
    <text evidence="9">Carbohydrate biosynthesis; D-glycero-D-manno-heptose 7-phosphate biosynthesis; D-glycero-alpha-D-manno-heptose 7-phosphate and D-glycero-beta-D-manno-heptose 7-phosphate from sedoheptulose 7-phosphate: step 1/1.</text>
</comment>
<dbReference type="InterPro" id="IPR004515">
    <property type="entry name" value="Phosphoheptose_Isoase"/>
</dbReference>
<feature type="binding site" evidence="9">
    <location>
        <position position="176"/>
    </location>
    <ligand>
        <name>Zn(2+)</name>
        <dbReference type="ChEBI" id="CHEBI:29105"/>
    </ligand>
</feature>
<evidence type="ECO:0000256" key="8">
    <source>
        <dbReference type="ARBA" id="ARBA00023277"/>
    </source>
</evidence>
<reference evidence="11 12" key="1">
    <citation type="submission" date="2018-06" db="EMBL/GenBank/DDBJ databases">
        <title>Extensive metabolic versatility and redundancy in microbially diverse, dynamic hydrothermal sediments.</title>
        <authorList>
            <person name="Dombrowski N."/>
            <person name="Teske A."/>
            <person name="Baker B.J."/>
        </authorList>
    </citation>
    <scope>NUCLEOTIDE SEQUENCE [LARGE SCALE GENOMIC DNA]</scope>
    <source>
        <strain evidence="11">B36_G15</strain>
    </source>
</reference>
<keyword evidence="4 9" id="KW-0963">Cytoplasm</keyword>
<accession>A0A660SK76</accession>
<dbReference type="UniPathway" id="UPA00041">
    <property type="reaction ID" value="UER00436"/>
</dbReference>
<dbReference type="Proteomes" id="UP000268469">
    <property type="component" value="Unassembled WGS sequence"/>
</dbReference>
<dbReference type="Pfam" id="PF13580">
    <property type="entry name" value="SIS_2"/>
    <property type="match status" value="1"/>
</dbReference>
<comment type="cofactor">
    <cofactor evidence="9">
        <name>Zn(2+)</name>
        <dbReference type="ChEBI" id="CHEBI:29105"/>
    </cofactor>
    <text evidence="9">Binds 1 zinc ion per subunit.</text>
</comment>
<feature type="binding site" evidence="9">
    <location>
        <position position="65"/>
    </location>
    <ligand>
        <name>Zn(2+)</name>
        <dbReference type="ChEBI" id="CHEBI:29105"/>
    </ligand>
</feature>
<dbReference type="GO" id="GO:0008270">
    <property type="term" value="F:zinc ion binding"/>
    <property type="evidence" value="ECO:0007669"/>
    <property type="project" value="UniProtKB-UniRule"/>
</dbReference>
<dbReference type="InterPro" id="IPR035461">
    <property type="entry name" value="GmhA/DiaA"/>
</dbReference>
<dbReference type="GO" id="GO:0008968">
    <property type="term" value="F:D-sedoheptulose 7-phosphate isomerase activity"/>
    <property type="evidence" value="ECO:0007669"/>
    <property type="project" value="UniProtKB-UniRule"/>
</dbReference>
<dbReference type="InterPro" id="IPR046348">
    <property type="entry name" value="SIS_dom_sf"/>
</dbReference>
<proteinExistence type="inferred from homology"/>
<comment type="function">
    <text evidence="9">Catalyzes the isomerization of sedoheptulose 7-phosphate in D-glycero-D-manno-heptose 7-phosphate.</text>
</comment>
<evidence type="ECO:0000313" key="12">
    <source>
        <dbReference type="Proteomes" id="UP000268469"/>
    </source>
</evidence>
<organism evidence="11 12">
    <name type="scientific">candidate division WOR-3 bacterium</name>
    <dbReference type="NCBI Taxonomy" id="2052148"/>
    <lineage>
        <taxon>Bacteria</taxon>
        <taxon>Bacteria division WOR-3</taxon>
    </lineage>
</organism>
<keyword evidence="5 9" id="KW-0479">Metal-binding</keyword>
<feature type="binding site" evidence="9">
    <location>
        <position position="184"/>
    </location>
    <ligand>
        <name>Zn(2+)</name>
        <dbReference type="ChEBI" id="CHEBI:29105"/>
    </ligand>
</feature>
<dbReference type="InterPro" id="IPR001347">
    <property type="entry name" value="SIS_dom"/>
</dbReference>
<feature type="binding site" evidence="9">
    <location>
        <begin position="56"/>
        <end position="58"/>
    </location>
    <ligand>
        <name>substrate</name>
    </ligand>
</feature>
<name>A0A660SK76_UNCW3</name>
<dbReference type="HAMAP" id="MF_00067">
    <property type="entry name" value="GmhA"/>
    <property type="match status" value="1"/>
</dbReference>
<evidence type="ECO:0000256" key="5">
    <source>
        <dbReference type="ARBA" id="ARBA00022723"/>
    </source>
</evidence>
<dbReference type="PANTHER" id="PTHR30390:SF6">
    <property type="entry name" value="DNAA INITIATOR-ASSOCIATING PROTEIN DIAA"/>
    <property type="match status" value="1"/>
</dbReference>